<sequence>MSFKESLQSLYILFGCCLFYFKGDVRQNCDHDELLSQELRCQNNRTVLYLSDDSDQSYKYYVADINEANYRVRLIDTRENQKSNQQLKILRDSSIGLNRPLSFIDCAAHVASNHVAFHPQDIYTDALGTLTVCSSTSSSASSPFNKNYCPGQ</sequence>
<name>A0AAD8H880_9APIA</name>
<gene>
    <name evidence="1" type="ORF">POM88_046090</name>
</gene>
<dbReference type="Proteomes" id="UP001237642">
    <property type="component" value="Unassembled WGS sequence"/>
</dbReference>
<dbReference type="PROSITE" id="PS51257">
    <property type="entry name" value="PROKAR_LIPOPROTEIN"/>
    <property type="match status" value="1"/>
</dbReference>
<dbReference type="AlphaFoldDB" id="A0AAD8H880"/>
<organism evidence="1 2">
    <name type="scientific">Heracleum sosnowskyi</name>
    <dbReference type="NCBI Taxonomy" id="360622"/>
    <lineage>
        <taxon>Eukaryota</taxon>
        <taxon>Viridiplantae</taxon>
        <taxon>Streptophyta</taxon>
        <taxon>Embryophyta</taxon>
        <taxon>Tracheophyta</taxon>
        <taxon>Spermatophyta</taxon>
        <taxon>Magnoliopsida</taxon>
        <taxon>eudicotyledons</taxon>
        <taxon>Gunneridae</taxon>
        <taxon>Pentapetalae</taxon>
        <taxon>asterids</taxon>
        <taxon>campanulids</taxon>
        <taxon>Apiales</taxon>
        <taxon>Apiaceae</taxon>
        <taxon>Apioideae</taxon>
        <taxon>apioid superclade</taxon>
        <taxon>Tordylieae</taxon>
        <taxon>Tordyliinae</taxon>
        <taxon>Heracleum</taxon>
    </lineage>
</organism>
<accession>A0AAD8H880</accession>
<reference evidence="1" key="1">
    <citation type="submission" date="2023-02" db="EMBL/GenBank/DDBJ databases">
        <title>Genome of toxic invasive species Heracleum sosnowskyi carries increased number of genes despite the absence of recent whole-genome duplications.</title>
        <authorList>
            <person name="Schelkunov M."/>
            <person name="Shtratnikova V."/>
            <person name="Makarenko M."/>
            <person name="Klepikova A."/>
            <person name="Omelchenko D."/>
            <person name="Novikova G."/>
            <person name="Obukhova E."/>
            <person name="Bogdanov V."/>
            <person name="Penin A."/>
            <person name="Logacheva M."/>
        </authorList>
    </citation>
    <scope>NUCLEOTIDE SEQUENCE</scope>
    <source>
        <strain evidence="1">Hsosn_3</strain>
        <tissue evidence="1">Leaf</tissue>
    </source>
</reference>
<keyword evidence="2" id="KW-1185">Reference proteome</keyword>
<evidence type="ECO:0000313" key="1">
    <source>
        <dbReference type="EMBL" id="KAK1361616.1"/>
    </source>
</evidence>
<comment type="caution">
    <text evidence="1">The sequence shown here is derived from an EMBL/GenBank/DDBJ whole genome shotgun (WGS) entry which is preliminary data.</text>
</comment>
<protein>
    <submittedName>
        <fullName evidence="1">Uncharacterized protein</fullName>
    </submittedName>
</protein>
<reference evidence="1" key="2">
    <citation type="submission" date="2023-05" db="EMBL/GenBank/DDBJ databases">
        <authorList>
            <person name="Schelkunov M.I."/>
        </authorList>
    </citation>
    <scope>NUCLEOTIDE SEQUENCE</scope>
    <source>
        <strain evidence="1">Hsosn_3</strain>
        <tissue evidence="1">Leaf</tissue>
    </source>
</reference>
<dbReference type="EMBL" id="JAUIZM010000010">
    <property type="protein sequence ID" value="KAK1361616.1"/>
    <property type="molecule type" value="Genomic_DNA"/>
</dbReference>
<proteinExistence type="predicted"/>
<evidence type="ECO:0000313" key="2">
    <source>
        <dbReference type="Proteomes" id="UP001237642"/>
    </source>
</evidence>